<dbReference type="InterPro" id="IPR018708">
    <property type="entry name" value="DUF2225"/>
</dbReference>
<sequence>MDKIFSGLENLGFDNLQNVDLYNKEEKAKADAAKAQKKEIDLSTFLYDKECQCPVCEIKFKARSPKTNGPRLQSKDSDFFMRYSVINPYFYDVYVCPTCGYSAMKADFNKLKSYQIEPIVKGVSSKWNRKAYPAIYDEKIAIERYKLALINSVVMEGKSSTKAMICLKLAWMYRLLEDNANETAFLEKALEGFDNAYQNEDFPIYGMDRFSLMYLLGELSRRIGKTEAALQWFSKVISSIQAPQKIKDMTRDMRELIKDQQL</sequence>
<dbReference type="EMBL" id="BLZR01000001">
    <property type="protein sequence ID" value="GFP74296.1"/>
    <property type="molecule type" value="Genomic_DNA"/>
</dbReference>
<name>A0A6V8SC68_9CLOT</name>
<accession>A0A6V8SC68</accession>
<dbReference type="Gene3D" id="1.25.40.10">
    <property type="entry name" value="Tetratricopeptide repeat domain"/>
    <property type="match status" value="1"/>
</dbReference>
<proteinExistence type="predicted"/>
<comment type="caution">
    <text evidence="1">The sequence shown here is derived from an EMBL/GenBank/DDBJ whole genome shotgun (WGS) entry which is preliminary data.</text>
</comment>
<organism evidence="1 2">
    <name type="scientific">Clostridium fungisolvens</name>
    <dbReference type="NCBI Taxonomy" id="1604897"/>
    <lineage>
        <taxon>Bacteria</taxon>
        <taxon>Bacillati</taxon>
        <taxon>Bacillota</taxon>
        <taxon>Clostridia</taxon>
        <taxon>Eubacteriales</taxon>
        <taxon>Clostridiaceae</taxon>
        <taxon>Clostridium</taxon>
    </lineage>
</organism>
<gene>
    <name evidence="1" type="ORF">bsdtw1_00342</name>
</gene>
<dbReference type="SUPFAM" id="SSF48452">
    <property type="entry name" value="TPR-like"/>
    <property type="match status" value="1"/>
</dbReference>
<dbReference type="InterPro" id="IPR011990">
    <property type="entry name" value="TPR-like_helical_dom_sf"/>
</dbReference>
<reference evidence="1 2" key="1">
    <citation type="submission" date="2020-07" db="EMBL/GenBank/DDBJ databases">
        <title>A new beta-1,3-glucan-decomposing anaerobic bacterium isolated from anoxic soil subjected to biological soil disinfestation.</title>
        <authorList>
            <person name="Ueki A."/>
            <person name="Tonouchi A."/>
        </authorList>
    </citation>
    <scope>NUCLEOTIDE SEQUENCE [LARGE SCALE GENOMIC DNA]</scope>
    <source>
        <strain evidence="1 2">TW1</strain>
    </source>
</reference>
<dbReference type="Proteomes" id="UP000580568">
    <property type="component" value="Unassembled WGS sequence"/>
</dbReference>
<keyword evidence="2" id="KW-1185">Reference proteome</keyword>
<evidence type="ECO:0008006" key="3">
    <source>
        <dbReference type="Google" id="ProtNLM"/>
    </source>
</evidence>
<dbReference type="RefSeq" id="WP_183275860.1">
    <property type="nucleotide sequence ID" value="NZ_BLZR01000001.1"/>
</dbReference>
<evidence type="ECO:0000313" key="1">
    <source>
        <dbReference type="EMBL" id="GFP74296.1"/>
    </source>
</evidence>
<dbReference type="Pfam" id="PF09986">
    <property type="entry name" value="DUF2225"/>
    <property type="match status" value="1"/>
</dbReference>
<dbReference type="AlphaFoldDB" id="A0A6V8SC68"/>
<protein>
    <recommendedName>
        <fullName evidence="3">DUF2225 domain-containing protein</fullName>
    </recommendedName>
</protein>
<evidence type="ECO:0000313" key="2">
    <source>
        <dbReference type="Proteomes" id="UP000580568"/>
    </source>
</evidence>